<dbReference type="RefSeq" id="WP_307320562.1">
    <property type="nucleotide sequence ID" value="NZ_JAUSUG010000001.1"/>
</dbReference>
<dbReference type="EMBL" id="JAUSUG010000001">
    <property type="protein sequence ID" value="MDQ0252766.1"/>
    <property type="molecule type" value="Genomic_DNA"/>
</dbReference>
<proteinExistence type="predicted"/>
<evidence type="ECO:0000313" key="2">
    <source>
        <dbReference type="Proteomes" id="UP001230005"/>
    </source>
</evidence>
<name>A0ABT9ZNG1_9BACI</name>
<protein>
    <submittedName>
        <fullName evidence="1">Uncharacterized protein</fullName>
    </submittedName>
</protein>
<reference evidence="1 2" key="1">
    <citation type="submission" date="2023-07" db="EMBL/GenBank/DDBJ databases">
        <title>Genomic Encyclopedia of Type Strains, Phase IV (KMG-IV): sequencing the most valuable type-strain genomes for metagenomic binning, comparative biology and taxonomic classification.</title>
        <authorList>
            <person name="Goeker M."/>
        </authorList>
    </citation>
    <scope>NUCLEOTIDE SEQUENCE [LARGE SCALE GENOMIC DNA]</scope>
    <source>
        <strain evidence="1 2">DSM 9768</strain>
    </source>
</reference>
<evidence type="ECO:0000313" key="1">
    <source>
        <dbReference type="EMBL" id="MDQ0252766.1"/>
    </source>
</evidence>
<gene>
    <name evidence="1" type="ORF">J2S74_000138</name>
</gene>
<keyword evidence="2" id="KW-1185">Reference proteome</keyword>
<comment type="caution">
    <text evidence="1">The sequence shown here is derived from an EMBL/GenBank/DDBJ whole genome shotgun (WGS) entry which is preliminary data.</text>
</comment>
<dbReference type="Proteomes" id="UP001230005">
    <property type="component" value="Unassembled WGS sequence"/>
</dbReference>
<organism evidence="1 2">
    <name type="scientific">Evansella vedderi</name>
    <dbReference type="NCBI Taxonomy" id="38282"/>
    <lineage>
        <taxon>Bacteria</taxon>
        <taxon>Bacillati</taxon>
        <taxon>Bacillota</taxon>
        <taxon>Bacilli</taxon>
        <taxon>Bacillales</taxon>
        <taxon>Bacillaceae</taxon>
        <taxon>Evansella</taxon>
    </lineage>
</organism>
<sequence>MEQPQPLLEKKKYSFEKLLNTVSEKGSLDLQDLIETEVDEHLYTLFVNHTLVIRDVENLSLITYEDKPFIHGIVDVYDRVLREKLYNSSQPDNGPKTMENDQLVDIVIRSNLVINVMELNVLNFIQQAPGDSIGLPNKYLIELYTDWNTQMHYKENVFFNLFFK</sequence>
<accession>A0ABT9ZNG1</accession>